<dbReference type="SUPFAM" id="SSF54236">
    <property type="entry name" value="Ubiquitin-like"/>
    <property type="match status" value="1"/>
</dbReference>
<dbReference type="InterPro" id="IPR000626">
    <property type="entry name" value="Ubiquitin-like_dom"/>
</dbReference>
<reference evidence="2" key="1">
    <citation type="submission" date="2021-06" db="EMBL/GenBank/DDBJ databases">
        <title>Parelaphostrongylus tenuis whole genome reference sequence.</title>
        <authorList>
            <person name="Garwood T.J."/>
            <person name="Larsen P.A."/>
            <person name="Fountain-Jones N.M."/>
            <person name="Garbe J.R."/>
            <person name="Macchietto M.G."/>
            <person name="Kania S.A."/>
            <person name="Gerhold R.W."/>
            <person name="Richards J.E."/>
            <person name="Wolf T.M."/>
        </authorList>
    </citation>
    <scope>NUCLEOTIDE SEQUENCE</scope>
    <source>
        <strain evidence="2">MNPRO001-30</strain>
        <tissue evidence="2">Meninges</tissue>
    </source>
</reference>
<dbReference type="PROSITE" id="PS50053">
    <property type="entry name" value="UBIQUITIN_2"/>
    <property type="match status" value="1"/>
</dbReference>
<evidence type="ECO:0000313" key="3">
    <source>
        <dbReference type="EMBL" id="KAJ1364094.1"/>
    </source>
</evidence>
<dbReference type="EMBL" id="JAHQIW010003315">
    <property type="protein sequence ID" value="KAJ1358185.1"/>
    <property type="molecule type" value="Genomic_DNA"/>
</dbReference>
<evidence type="ECO:0000313" key="4">
    <source>
        <dbReference type="Proteomes" id="UP001196413"/>
    </source>
</evidence>
<dbReference type="AlphaFoldDB" id="A0AAD5MGL5"/>
<proteinExistence type="predicted"/>
<gene>
    <name evidence="2" type="ORF">KIN20_016522</name>
    <name evidence="3" type="ORF">KIN20_024101</name>
</gene>
<sequence>MVAFGVSFTACNGESVLYQEDSGGPQHESQLHTSKEEAFYDAENRIETQLKLPGAISKLVFDSDALNDVKTPQPLGIEAEDIVEVHLV</sequence>
<protein>
    <recommendedName>
        <fullName evidence="1">Ubiquitin-like domain-containing protein</fullName>
    </recommendedName>
</protein>
<dbReference type="Proteomes" id="UP001196413">
    <property type="component" value="Unassembled WGS sequence"/>
</dbReference>
<accession>A0AAD5MGL5</accession>
<evidence type="ECO:0000259" key="1">
    <source>
        <dbReference type="PROSITE" id="PS50053"/>
    </source>
</evidence>
<dbReference type="InterPro" id="IPR029071">
    <property type="entry name" value="Ubiquitin-like_domsf"/>
</dbReference>
<organism evidence="2 4">
    <name type="scientific">Parelaphostrongylus tenuis</name>
    <name type="common">Meningeal worm</name>
    <dbReference type="NCBI Taxonomy" id="148309"/>
    <lineage>
        <taxon>Eukaryota</taxon>
        <taxon>Metazoa</taxon>
        <taxon>Ecdysozoa</taxon>
        <taxon>Nematoda</taxon>
        <taxon>Chromadorea</taxon>
        <taxon>Rhabditida</taxon>
        <taxon>Rhabditina</taxon>
        <taxon>Rhabditomorpha</taxon>
        <taxon>Strongyloidea</taxon>
        <taxon>Metastrongylidae</taxon>
        <taxon>Parelaphostrongylus</taxon>
    </lineage>
</organism>
<dbReference type="EMBL" id="JAHQIW010004872">
    <property type="protein sequence ID" value="KAJ1364094.1"/>
    <property type="molecule type" value="Genomic_DNA"/>
</dbReference>
<feature type="domain" description="Ubiquitin-like" evidence="1">
    <location>
        <begin position="14"/>
        <end position="88"/>
    </location>
</feature>
<dbReference type="Gene3D" id="3.10.20.90">
    <property type="entry name" value="Phosphatidylinositol 3-kinase Catalytic Subunit, Chain A, domain 1"/>
    <property type="match status" value="1"/>
</dbReference>
<name>A0AAD5MGL5_PARTN</name>
<evidence type="ECO:0000313" key="2">
    <source>
        <dbReference type="EMBL" id="KAJ1358185.1"/>
    </source>
</evidence>
<comment type="caution">
    <text evidence="2">The sequence shown here is derived from an EMBL/GenBank/DDBJ whole genome shotgun (WGS) entry which is preliminary data.</text>
</comment>
<keyword evidence="4" id="KW-1185">Reference proteome</keyword>